<proteinExistence type="predicted"/>
<feature type="repeat" description="Cys-rich GLG1" evidence="8">
    <location>
        <begin position="410"/>
        <end position="472"/>
    </location>
</feature>
<dbReference type="PANTHER" id="PTHR11884:SF1">
    <property type="entry name" value="GOLGI APPARATUS PROTEIN 1"/>
    <property type="match status" value="1"/>
</dbReference>
<gene>
    <name evidence="13" type="ORF">OXX778_LOCUS14899</name>
</gene>
<dbReference type="OrthoDB" id="2015434at2759"/>
<feature type="transmembrane region" description="Helical" evidence="11">
    <location>
        <begin position="1098"/>
        <end position="1121"/>
    </location>
</feature>
<evidence type="ECO:0000256" key="2">
    <source>
        <dbReference type="ARBA" id="ARBA00022692"/>
    </source>
</evidence>
<feature type="repeat" description="Cys-rich GLG1" evidence="8">
    <location>
        <begin position="624"/>
        <end position="684"/>
    </location>
</feature>
<dbReference type="Pfam" id="PF00839">
    <property type="entry name" value="Cys_rich_FGFR"/>
    <property type="match status" value="15"/>
</dbReference>
<dbReference type="Proteomes" id="UP000663879">
    <property type="component" value="Unassembled WGS sequence"/>
</dbReference>
<accession>A0A814EKC0</accession>
<protein>
    <recommendedName>
        <fullName evidence="15">Golgi apparatus protein 1</fullName>
    </recommendedName>
</protein>
<keyword evidence="5 11" id="KW-1133">Transmembrane helix</keyword>
<evidence type="ECO:0000256" key="9">
    <source>
        <dbReference type="SAM" id="Coils"/>
    </source>
</evidence>
<dbReference type="InterPro" id="IPR001893">
    <property type="entry name" value="Cys-rich_GLG1_repeat"/>
</dbReference>
<dbReference type="PROSITE" id="PS51289">
    <property type="entry name" value="GLG1_C_RICH"/>
    <property type="match status" value="5"/>
</dbReference>
<dbReference type="GO" id="GO:0000139">
    <property type="term" value="C:Golgi membrane"/>
    <property type="evidence" value="ECO:0007669"/>
    <property type="project" value="InterPro"/>
</dbReference>
<dbReference type="AlphaFoldDB" id="A0A814EKC0"/>
<feature type="compositionally biased region" description="Basic and acidic residues" evidence="10">
    <location>
        <begin position="546"/>
        <end position="562"/>
    </location>
</feature>
<evidence type="ECO:0000256" key="1">
    <source>
        <dbReference type="ARBA" id="ARBA00004479"/>
    </source>
</evidence>
<keyword evidence="6 11" id="KW-0472">Membrane</keyword>
<evidence type="ECO:0000256" key="6">
    <source>
        <dbReference type="ARBA" id="ARBA00023136"/>
    </source>
</evidence>
<feature type="region of interest" description="Disordered" evidence="10">
    <location>
        <begin position="543"/>
        <end position="562"/>
    </location>
</feature>
<evidence type="ECO:0000256" key="11">
    <source>
        <dbReference type="SAM" id="Phobius"/>
    </source>
</evidence>
<feature type="repeat" description="Cys-rich GLG1" evidence="8">
    <location>
        <begin position="750"/>
        <end position="810"/>
    </location>
</feature>
<comment type="caution">
    <text evidence="13">The sequence shown here is derived from an EMBL/GenBank/DDBJ whole genome shotgun (WGS) entry which is preliminary data.</text>
</comment>
<feature type="chain" id="PRO_5032570871" description="Golgi apparatus protein 1" evidence="12">
    <location>
        <begin position="21"/>
        <end position="1130"/>
    </location>
</feature>
<comment type="subcellular location">
    <subcellularLocation>
        <location evidence="1">Membrane</location>
        <topology evidence="1">Single-pass type I membrane protein</topology>
    </subcellularLocation>
</comment>
<dbReference type="EMBL" id="CAJNOC010003163">
    <property type="protein sequence ID" value="CAF0970601.1"/>
    <property type="molecule type" value="Genomic_DNA"/>
</dbReference>
<evidence type="ECO:0000256" key="10">
    <source>
        <dbReference type="SAM" id="MobiDB-lite"/>
    </source>
</evidence>
<reference evidence="13" key="1">
    <citation type="submission" date="2021-02" db="EMBL/GenBank/DDBJ databases">
        <authorList>
            <person name="Nowell W R."/>
        </authorList>
    </citation>
    <scope>NUCLEOTIDE SEQUENCE</scope>
    <source>
        <strain evidence="13">Ploen Becks lab</strain>
    </source>
</reference>
<evidence type="ECO:0008006" key="15">
    <source>
        <dbReference type="Google" id="ProtNLM"/>
    </source>
</evidence>
<organism evidence="13 14">
    <name type="scientific">Brachionus calyciflorus</name>
    <dbReference type="NCBI Taxonomy" id="104777"/>
    <lineage>
        <taxon>Eukaryota</taxon>
        <taxon>Metazoa</taxon>
        <taxon>Spiralia</taxon>
        <taxon>Gnathifera</taxon>
        <taxon>Rotifera</taxon>
        <taxon>Eurotatoria</taxon>
        <taxon>Monogononta</taxon>
        <taxon>Pseudotrocha</taxon>
        <taxon>Ploima</taxon>
        <taxon>Brachionidae</taxon>
        <taxon>Brachionus</taxon>
    </lineage>
</organism>
<evidence type="ECO:0000256" key="5">
    <source>
        <dbReference type="ARBA" id="ARBA00022989"/>
    </source>
</evidence>
<evidence type="ECO:0000256" key="7">
    <source>
        <dbReference type="ARBA" id="ARBA00023180"/>
    </source>
</evidence>
<keyword evidence="14" id="KW-1185">Reference proteome</keyword>
<keyword evidence="9" id="KW-0175">Coiled coil</keyword>
<feature type="coiled-coil region" evidence="9">
    <location>
        <begin position="608"/>
        <end position="635"/>
    </location>
</feature>
<keyword evidence="3 12" id="KW-0732">Signal</keyword>
<feature type="repeat" description="Cys-rich GLG1" evidence="8">
    <location>
        <begin position="343"/>
        <end position="403"/>
    </location>
</feature>
<evidence type="ECO:0000256" key="8">
    <source>
        <dbReference type="PROSITE-ProRule" id="PRU00622"/>
    </source>
</evidence>
<dbReference type="GO" id="GO:0017134">
    <property type="term" value="F:fibroblast growth factor binding"/>
    <property type="evidence" value="ECO:0007669"/>
    <property type="project" value="TreeGrafter"/>
</dbReference>
<feature type="repeat" description="Cys-rich GLG1" evidence="8">
    <location>
        <begin position="214"/>
        <end position="274"/>
    </location>
</feature>
<evidence type="ECO:0000313" key="14">
    <source>
        <dbReference type="Proteomes" id="UP000663879"/>
    </source>
</evidence>
<dbReference type="InterPro" id="IPR039728">
    <property type="entry name" value="GLG1"/>
</dbReference>
<keyword evidence="4" id="KW-0677">Repeat</keyword>
<dbReference type="PANTHER" id="PTHR11884">
    <property type="entry name" value="SELECTIN LIGAND RELATED"/>
    <property type="match status" value="1"/>
</dbReference>
<name>A0A814EKC0_9BILA</name>
<keyword evidence="7" id="KW-0325">Glycoprotein</keyword>
<keyword evidence="2 11" id="KW-0812">Transmembrane</keyword>
<evidence type="ECO:0000256" key="3">
    <source>
        <dbReference type="ARBA" id="ARBA00022729"/>
    </source>
</evidence>
<feature type="signal peptide" evidence="12">
    <location>
        <begin position="1"/>
        <end position="20"/>
    </location>
</feature>
<evidence type="ECO:0000256" key="4">
    <source>
        <dbReference type="ARBA" id="ARBA00022737"/>
    </source>
</evidence>
<evidence type="ECO:0000313" key="13">
    <source>
        <dbReference type="EMBL" id="CAF0970601.1"/>
    </source>
</evidence>
<dbReference type="InterPro" id="IPR017873">
    <property type="entry name" value="Cys-rich_GLG1_repeat_euk"/>
</dbReference>
<sequence>MSKFHLFILVFGLVSGLVKGQQVSQQQEQQQQQQQIPPRRNLLATLHESEECSYDINRLCAQGNSKRILSNIQVLQCIYNNVQDYNTIDKKCQNLIYEAKKNLTINLKLDNSALSICKDDLVKIPECQITGEENGHLTSCLINNRDNITNPNCQQFIKSIAALVFTDYRLIYKFVSHCENDIKKFSCGRLEKEDEDNPTQQGQTITCLSSKITLLETECKKQIFRVIELQSDDFHLDRTLYFACREDREKMCDRIQSGQGRVLDCLFRNKFNALMSKGCVEQLTRRQKVIAEDYTVDRGLVLACKRDIHEHKCRGELRENKTESVKLASLILCLEGAIRDGEKLDSDCRAKLVQHRKSLMTDYQISPDIVKNCDQEVKNYCGGGLERGGKTLKCLIRVGKQSLTKQSKIDFSTGCIGELKNLLKITDASEDISVDPDLQESCQNLIENQCKNVRQGEGRVINCLLGYLNKPEMNSDCEERLLDIQFFVSRDWKLTPMLYKACKEDAVKNCKAKPNWQDWTTDVDNGPLVLPCLYHLIHDDNDDDGSAEKKNQSDEDDKTEVKERKVSKECAFQVKKVMDYRAESIDLMPEIQDQCSNDLAAYCSKVNLKNKGEELICLQKNLKSLEDDCRETILKFSKSQNEDISLDKILMKACMPTVDEFCSTKKEEKGDLLECLIRQKNNPKMDEKCRIGIEHHQLLNMENVQLNFKFFRGCKDEIREHCQGLKSKLEVVQCLSEIVLNDTLIEDEHRITEKCRSQLRFELLQLNENIKLDPLLFQACKEDALKLCKNVKPGKGQVLECLRSQSKELSDECKLKLFKRDKINVVEQNADYVLQSKCKSSIEKFCDNSEDVLSCLRKNLAKPSFDQACRSVVINRIATQNSDITLNPTLWKACSADVNQNCFNEYSNLKLSGDNLKGRVISCLKKVFVKDGLSQVCSMEIEQIMREAANIDYRLDPLLAKECLNEIEIHCSSAPNDKKEDCLRLSFQKGKIERGNGCFDEIRRIIIEGAADVFVDRELSQLCSIDLNRFCSDVAVGSAQQLKCLLSHKDTPKDKISAKCAEKLSSRQQLWEMADVPDSLTSFRELADYINKSEHRSYFLFSFFFIALAIFGIGCICRPAVSKHRHTKLK</sequence>
<evidence type="ECO:0000256" key="12">
    <source>
        <dbReference type="SAM" id="SignalP"/>
    </source>
</evidence>